<evidence type="ECO:0000313" key="4">
    <source>
        <dbReference type="EMBL" id="ATQ68677.1"/>
    </source>
</evidence>
<evidence type="ECO:0000259" key="3">
    <source>
        <dbReference type="SMART" id="SM01360"/>
    </source>
</evidence>
<evidence type="ECO:0000256" key="1">
    <source>
        <dbReference type="ARBA" id="ARBA00010556"/>
    </source>
</evidence>
<dbReference type="SMART" id="SM01360">
    <property type="entry name" value="A2M"/>
    <property type="match status" value="1"/>
</dbReference>
<proteinExistence type="inferred from homology"/>
<sequence>MSAMNRFAFLFPALPAVIASTAKRSRAAGRPLCRCAAALLATTPYSKGYSMRFVALVLLALFSSIMPLRAEPQAFDQLRRADGARVVPEKFLRSFDPITIFFDRDSGPKAGGPEDAHEKFVKLSPEPAGEWRWIGARALQFRPAEPWKPLERVSVETAGVATRLAALLPTPTSTEPGDGAEPLADLERITLIFPEPVDIAALSRLLTIELRSAPGLSPLGGQRLSEKDYDIRAVERAERSAEQRVAIRLREPVRDGRVAILRLKLADEPGLDDEIFELRARSAAPFSVTEASCGRGWSDEKQDGVLRCAFGYSLAGSASSEGEEEEAAPAYRPANRRRLTLTFTEQPDALDILRAREALRVTPPVDDLAVEIDHKRLDIYGKFLSDRVYEISVAPGALTDIRKRALAARFSQRFAFDRDKPSLAWDATQGLVERFGPQLLPLRGRGYDRADIRIHAIDPLARDFWPFPKNGVETEDSAPPPLPGNEPAHWSANAAPQASAIAERIKALGSPAVSTLFDLPIRRNGADAKFGLDLSNEFAKITGAAQPGAYLVGLRAVDEKKRHWLRAQVTDLSLSAIEERARVRFAVTSLATAKPVAGAEIRLEGVKDDKFVTLAHGLSDATGFFSYDPGKRAEAELRRVVVSKGLDTLVIDANDAPSEYARENWTRPEGAWLAWTTEPDAPRKEEPRILCHVFAERPIYRPEEPVHVKGFVRSYRDGGLTIAKAGGTLVVSGPGNQEWRIPVKLDASGSFYHKFDAQTPATGDYALRFEPDGAKATKREASEGEESEAQTVSCGQFPFKKEAYRLPTFEVVLNAPQMVPLDGEFNVDLLARYFAGGLVAERPVKWRAVQFPHLFQPPGREGFLFSTDARFSGEGKFKSSPVLERDARTDAGGASRMSFDTMIEPTAQPRRYSIEATVTGEDGLEVRNVQNVIAVPPFMLGLKIPRYVERPGAVAPEFIALDGKGEAVDNLPVTLRFIKRNWASTLQASDFAQGAAKYVTQVIEDVILERKLTSAKEAQRIELEVREAGVYVVQLEAYDRIGRRQQVSVDFFVGGNTPVTFQRPPASTATIATDKPSYAPGETATLIVQSPFQNAQALAVVEQPNGVFDYQFVDIANGFGRFALTLKKEQTPKLAVHFLIMRGRLKDSAPAPAASLDQGKPVTIAATKWVEVTPVKNIATVKLDYPAKARPGQEVEATLRLSDDLGKPLAGEATFWMVDQAVLSLAKERPLDPLPDFIVERETKLAARDTRNLAFGKIPLEEIPGGDAGLDEWGAETNVSVRKNFTPVPVYLPSVKIGADGIAKIKVKLPDTLTVFKLRAKAVSGADRFGYATGEMLIRQELVAQPALPRFLRPGDALDASLIARVVEGPGGSGKASITADGLTLASNAPQAFSWVANRPARIDVAATVPDAGKESVTLDFRIERDADHARDAVQIELPVKPDRLPMRRYEIVEIAPGATKALAAAPDDARAGSFRRDVTLAGDPALVKLVAGLNALVEYPYGCTEQRLSLARASLALKSFAPILAATGLEGRIGADVRNTIRAIDQSVDGDGLVAFWPRARGNVSLTAWAYSFLVGAERAGEPIDKALAERLGNVLKLSLRSDYPRLLAGEELRERVEALIALADGGRLDESYVAELARHADVMPNASVAELTRAAARSSAGDRRIVDALLEFMWSRVKILSRNGAQYYAGQAADGGDATILPSETRALAEMVRATAIASPSDARALLLRDALLRLGEGDGWGSTNADAAAIDALAEVWRRPQSPLQIALAQEGAAPETITLDANAPILRKTSDSVTALTIANRGTAPIVALIETRYEPKESGAKAAPVSEGFALTRDVARVREGHAPLEKIAAEDGVVKLAVGDVIEETAELVNPQDRTHVAISLPLPAGFEPLNPALATAPAAAQPSFAPTLAPTSVSFGDDRVFYAYDVLPKGNYRFAFRAKAQTAGAFTEPPGVVETMYKKGLQARSAGRRVVIAK</sequence>
<accession>A0A2D2D112</accession>
<dbReference type="InterPro" id="IPR047565">
    <property type="entry name" value="Alpha-macroglob_thiol-ester_cl"/>
</dbReference>
<comment type="similarity">
    <text evidence="1">Belongs to the protease inhibitor I39 (alpha-2-macroglobulin) family. Bacterial alpha-2-macroglobulin subfamily.</text>
</comment>
<dbReference type="KEGG" id="mtw:CQW49_12880"/>
<keyword evidence="5" id="KW-1185">Reference proteome</keyword>
<feature type="domain" description="Alpha-2-macroglobulin" evidence="3">
    <location>
        <begin position="1288"/>
        <end position="1378"/>
    </location>
</feature>
<dbReference type="PANTHER" id="PTHR40094">
    <property type="entry name" value="ALPHA-2-MACROGLOBULIN HOMOLOG"/>
    <property type="match status" value="1"/>
</dbReference>
<dbReference type="STRING" id="595536.GCA_000178815_02589"/>
<dbReference type="InterPro" id="IPR041246">
    <property type="entry name" value="Bact_MG10"/>
</dbReference>
<dbReference type="GO" id="GO:0004866">
    <property type="term" value="F:endopeptidase inhibitor activity"/>
    <property type="evidence" value="ECO:0007669"/>
    <property type="project" value="InterPro"/>
</dbReference>
<dbReference type="InterPro" id="IPR001599">
    <property type="entry name" value="Macroglobln_a2"/>
</dbReference>
<dbReference type="Pfam" id="PF17973">
    <property type="entry name" value="bMG10"/>
    <property type="match status" value="1"/>
</dbReference>
<dbReference type="Gene3D" id="1.50.10.20">
    <property type="match status" value="1"/>
</dbReference>
<dbReference type="Pfam" id="PF07703">
    <property type="entry name" value="A2M_BRD"/>
    <property type="match status" value="1"/>
</dbReference>
<dbReference type="Pfam" id="PF00207">
    <property type="entry name" value="A2M"/>
    <property type="match status" value="1"/>
</dbReference>
<evidence type="ECO:0000259" key="2">
    <source>
        <dbReference type="SMART" id="SM01359"/>
    </source>
</evidence>
<dbReference type="SMART" id="SM01359">
    <property type="entry name" value="A2M_N_2"/>
    <property type="match status" value="1"/>
</dbReference>
<dbReference type="InterPro" id="IPR051802">
    <property type="entry name" value="YfhM-like"/>
</dbReference>
<dbReference type="SMART" id="SM01419">
    <property type="entry name" value="Thiol-ester_cl"/>
    <property type="match status" value="1"/>
</dbReference>
<protein>
    <submittedName>
        <fullName evidence="4">Alpha-2-macroglobulin</fullName>
    </submittedName>
</protein>
<dbReference type="InterPro" id="IPR011625">
    <property type="entry name" value="A2M_N_BRD"/>
</dbReference>
<reference evidence="5" key="1">
    <citation type="submission" date="2017-10" db="EMBL/GenBank/DDBJ databases">
        <title>Completed PacBio SMRT sequence of Methylosinus trichosporium OB3b reveals presence of a third large plasmid.</title>
        <authorList>
            <person name="Charles T.C."/>
            <person name="Lynch M.D.J."/>
            <person name="Heil J.R."/>
            <person name="Cheng J."/>
        </authorList>
    </citation>
    <scope>NUCLEOTIDE SEQUENCE [LARGE SCALE GENOMIC DNA]</scope>
    <source>
        <strain evidence="5">OB3b</strain>
    </source>
</reference>
<evidence type="ECO:0000313" key="5">
    <source>
        <dbReference type="Proteomes" id="UP000230709"/>
    </source>
</evidence>
<feature type="domain" description="Alpha-2-macroglobulin bait region" evidence="2">
    <location>
        <begin position="1069"/>
        <end position="1225"/>
    </location>
</feature>
<dbReference type="Pfam" id="PF01835">
    <property type="entry name" value="MG2"/>
    <property type="match status" value="1"/>
</dbReference>
<dbReference type="PANTHER" id="PTHR40094:SF1">
    <property type="entry name" value="UBIQUITIN DOMAIN-CONTAINING PROTEIN"/>
    <property type="match status" value="1"/>
</dbReference>
<organism evidence="4 5">
    <name type="scientific">Methylosinus trichosporium (strain ATCC 35070 / NCIMB 11131 / UNIQEM 75 / OB3b)</name>
    <dbReference type="NCBI Taxonomy" id="595536"/>
    <lineage>
        <taxon>Bacteria</taxon>
        <taxon>Pseudomonadati</taxon>
        <taxon>Pseudomonadota</taxon>
        <taxon>Alphaproteobacteria</taxon>
        <taxon>Hyphomicrobiales</taxon>
        <taxon>Methylocystaceae</taxon>
        <taxon>Methylosinus</taxon>
    </lineage>
</organism>
<dbReference type="InterPro" id="IPR002890">
    <property type="entry name" value="MG2"/>
</dbReference>
<name>A0A2D2D112_METT3</name>
<gene>
    <name evidence="4" type="ORF">CQW49_12880</name>
</gene>
<dbReference type="SUPFAM" id="SSF48239">
    <property type="entry name" value="Terpenoid cyclases/Protein prenyltransferases"/>
    <property type="match status" value="1"/>
</dbReference>
<dbReference type="Gene3D" id="2.60.40.3710">
    <property type="match status" value="1"/>
</dbReference>
<dbReference type="InterPro" id="IPR008930">
    <property type="entry name" value="Terpenoid_cyclase/PrenylTrfase"/>
</dbReference>
<dbReference type="Proteomes" id="UP000230709">
    <property type="component" value="Chromosome"/>
</dbReference>
<dbReference type="EMBL" id="CP023737">
    <property type="protein sequence ID" value="ATQ68677.1"/>
    <property type="molecule type" value="Genomic_DNA"/>
</dbReference>